<feature type="non-terminal residue" evidence="1">
    <location>
        <position position="1"/>
    </location>
</feature>
<accession>A0A0F8XFJ3</accession>
<comment type="caution">
    <text evidence="1">The sequence shown here is derived from an EMBL/GenBank/DDBJ whole genome shotgun (WGS) entry which is preliminary data.</text>
</comment>
<reference evidence="1" key="1">
    <citation type="journal article" date="2015" name="Nature">
        <title>Complex archaea that bridge the gap between prokaryotes and eukaryotes.</title>
        <authorList>
            <person name="Spang A."/>
            <person name="Saw J.H."/>
            <person name="Jorgensen S.L."/>
            <person name="Zaremba-Niedzwiedzka K."/>
            <person name="Martijn J."/>
            <person name="Lind A.E."/>
            <person name="van Eijk R."/>
            <person name="Schleper C."/>
            <person name="Guy L."/>
            <person name="Ettema T.J."/>
        </authorList>
    </citation>
    <scope>NUCLEOTIDE SEQUENCE</scope>
</reference>
<protein>
    <submittedName>
        <fullName evidence="1">Uncharacterized protein</fullName>
    </submittedName>
</protein>
<sequence>CIYLWTKALINFYETYYKELKEYVISPYQADNRLRDFPRRTGASFRAPLEDQSILNAEFDLAVKWLGPSGNVYRTKFLEKKGKVTIEDRAIKRELVSFLLDSNSRERSRMSEAYQ</sequence>
<evidence type="ECO:0000313" key="1">
    <source>
        <dbReference type="EMBL" id="KKK67648.1"/>
    </source>
</evidence>
<dbReference type="EMBL" id="LAZR01059507">
    <property type="protein sequence ID" value="KKK67648.1"/>
    <property type="molecule type" value="Genomic_DNA"/>
</dbReference>
<name>A0A0F8XFJ3_9ZZZZ</name>
<organism evidence="1">
    <name type="scientific">marine sediment metagenome</name>
    <dbReference type="NCBI Taxonomy" id="412755"/>
    <lineage>
        <taxon>unclassified sequences</taxon>
        <taxon>metagenomes</taxon>
        <taxon>ecological metagenomes</taxon>
    </lineage>
</organism>
<gene>
    <name evidence="1" type="ORF">LCGC14_2951940</name>
</gene>
<dbReference type="AlphaFoldDB" id="A0A0F8XFJ3"/>
<proteinExistence type="predicted"/>